<feature type="domain" description="IclR-ED" evidence="5">
    <location>
        <begin position="65"/>
        <end position="248"/>
    </location>
</feature>
<dbReference type="Gene3D" id="1.10.10.10">
    <property type="entry name" value="Winged helix-like DNA-binding domain superfamily/Winged helix DNA-binding domain"/>
    <property type="match status" value="1"/>
</dbReference>
<keyword evidence="7" id="KW-1185">Reference proteome</keyword>
<dbReference type="Pfam" id="PF01614">
    <property type="entry name" value="IclR_C"/>
    <property type="match status" value="1"/>
</dbReference>
<evidence type="ECO:0000259" key="5">
    <source>
        <dbReference type="PROSITE" id="PS51078"/>
    </source>
</evidence>
<dbReference type="Proteomes" id="UP000215224">
    <property type="component" value="Chromosome"/>
</dbReference>
<gene>
    <name evidence="6" type="ORF">BC6307_22670</name>
</gene>
<dbReference type="InterPro" id="IPR036388">
    <property type="entry name" value="WH-like_DNA-bd_sf"/>
</dbReference>
<dbReference type="SUPFAM" id="SSF46785">
    <property type="entry name" value="Winged helix' DNA-binding domain"/>
    <property type="match status" value="1"/>
</dbReference>
<evidence type="ECO:0000256" key="3">
    <source>
        <dbReference type="ARBA" id="ARBA00023163"/>
    </source>
</evidence>
<reference evidence="6 7" key="1">
    <citation type="submission" date="2016-12" db="EMBL/GenBank/DDBJ databases">
        <title>The whole genome sequencing and assembly of Bacillus cohnii DSM 6307T strain.</title>
        <authorList>
            <person name="Lee Y.-J."/>
            <person name="Yi H."/>
            <person name="Bahn Y.-S."/>
            <person name="Kim J.F."/>
            <person name="Lee D.-W."/>
        </authorList>
    </citation>
    <scope>NUCLEOTIDE SEQUENCE [LARGE SCALE GENOMIC DNA]</scope>
    <source>
        <strain evidence="6 7">DSM 6307</strain>
    </source>
</reference>
<dbReference type="AlphaFoldDB" id="A0A223KX53"/>
<organism evidence="6 7">
    <name type="scientific">Sutcliffiella cohnii</name>
    <dbReference type="NCBI Taxonomy" id="33932"/>
    <lineage>
        <taxon>Bacteria</taxon>
        <taxon>Bacillati</taxon>
        <taxon>Bacillota</taxon>
        <taxon>Bacilli</taxon>
        <taxon>Bacillales</taxon>
        <taxon>Bacillaceae</taxon>
        <taxon>Sutcliffiella</taxon>
    </lineage>
</organism>
<evidence type="ECO:0000313" key="6">
    <source>
        <dbReference type="EMBL" id="AST93878.1"/>
    </source>
</evidence>
<keyword evidence="1" id="KW-0805">Transcription regulation</keyword>
<sequence length="255" mass="28924">MLKTLDLALKVIKMFTKQKPEWGGRELANELGMDHAKIYRILETFEANNFISKDPVTKKYTLGFAVLELGMIKYEGLNVKQLVSPVLEKLSDQTGESTFLTSLYKNEGVTLEAIEPENKVKYSVTVGSRAPLYVGASYRSILAYMPEDFIKYYLETEELKRYTDKTMTIPSQIASELELIRKQGWAISKGEFTPDIIAIAVPLFDSIKGVIGSVTVAGPAYRMTDERIKEYLPILQATRDELTEIIDKYQLKLQI</sequence>
<dbReference type="InterPro" id="IPR050707">
    <property type="entry name" value="HTH_MetabolicPath_Reg"/>
</dbReference>
<dbReference type="GO" id="GO:0045892">
    <property type="term" value="P:negative regulation of DNA-templated transcription"/>
    <property type="evidence" value="ECO:0007669"/>
    <property type="project" value="TreeGrafter"/>
</dbReference>
<dbReference type="PROSITE" id="PS51078">
    <property type="entry name" value="ICLR_ED"/>
    <property type="match status" value="1"/>
</dbReference>
<dbReference type="InterPro" id="IPR036390">
    <property type="entry name" value="WH_DNA-bd_sf"/>
</dbReference>
<dbReference type="PANTHER" id="PTHR30136">
    <property type="entry name" value="HELIX-TURN-HELIX TRANSCRIPTIONAL REGULATOR, ICLR FAMILY"/>
    <property type="match status" value="1"/>
</dbReference>
<dbReference type="RefSeq" id="WP_066413494.1">
    <property type="nucleotide sequence ID" value="NZ_CP018866.1"/>
</dbReference>
<dbReference type="InterPro" id="IPR005471">
    <property type="entry name" value="Tscrpt_reg_IclR_N"/>
</dbReference>
<accession>A0A223KX53</accession>
<evidence type="ECO:0000259" key="4">
    <source>
        <dbReference type="PROSITE" id="PS51077"/>
    </source>
</evidence>
<protein>
    <submittedName>
        <fullName evidence="6">IclR family transcriptional regulator</fullName>
    </submittedName>
</protein>
<dbReference type="InterPro" id="IPR014757">
    <property type="entry name" value="Tscrpt_reg_IclR_C"/>
</dbReference>
<dbReference type="InterPro" id="IPR029016">
    <property type="entry name" value="GAF-like_dom_sf"/>
</dbReference>
<evidence type="ECO:0000313" key="7">
    <source>
        <dbReference type="Proteomes" id="UP000215224"/>
    </source>
</evidence>
<dbReference type="GO" id="GO:0003700">
    <property type="term" value="F:DNA-binding transcription factor activity"/>
    <property type="evidence" value="ECO:0007669"/>
    <property type="project" value="TreeGrafter"/>
</dbReference>
<dbReference type="STRING" id="1314751.GCA_001591425_01229"/>
<dbReference type="PANTHER" id="PTHR30136:SF24">
    <property type="entry name" value="HTH-TYPE TRANSCRIPTIONAL REPRESSOR ALLR"/>
    <property type="match status" value="1"/>
</dbReference>
<evidence type="ECO:0000256" key="2">
    <source>
        <dbReference type="ARBA" id="ARBA00023125"/>
    </source>
</evidence>
<proteinExistence type="predicted"/>
<keyword evidence="2" id="KW-0238">DNA-binding</keyword>
<evidence type="ECO:0000256" key="1">
    <source>
        <dbReference type="ARBA" id="ARBA00023015"/>
    </source>
</evidence>
<keyword evidence="3" id="KW-0804">Transcription</keyword>
<dbReference type="GO" id="GO:0003677">
    <property type="term" value="F:DNA binding"/>
    <property type="evidence" value="ECO:0007669"/>
    <property type="project" value="UniProtKB-KW"/>
</dbReference>
<feature type="domain" description="HTH iclR-type" evidence="4">
    <location>
        <begin position="2"/>
        <end position="64"/>
    </location>
</feature>
<dbReference type="KEGG" id="bcoh:BC6307_22670"/>
<dbReference type="Gene3D" id="3.30.450.40">
    <property type="match status" value="1"/>
</dbReference>
<dbReference type="PROSITE" id="PS51077">
    <property type="entry name" value="HTH_ICLR"/>
    <property type="match status" value="1"/>
</dbReference>
<dbReference type="EMBL" id="CP018866">
    <property type="protein sequence ID" value="AST93878.1"/>
    <property type="molecule type" value="Genomic_DNA"/>
</dbReference>
<dbReference type="SUPFAM" id="SSF55781">
    <property type="entry name" value="GAF domain-like"/>
    <property type="match status" value="1"/>
</dbReference>
<dbReference type="SMART" id="SM00346">
    <property type="entry name" value="HTH_ICLR"/>
    <property type="match status" value="1"/>
</dbReference>
<name>A0A223KX53_9BACI</name>
<dbReference type="Pfam" id="PF09339">
    <property type="entry name" value="HTH_IclR"/>
    <property type="match status" value="1"/>
</dbReference>